<comment type="caution">
    <text evidence="3">The sequence shown here is derived from an EMBL/GenBank/DDBJ whole genome shotgun (WGS) entry which is preliminary data.</text>
</comment>
<accession>S8A722</accession>
<keyword evidence="2" id="KW-0472">Membrane</keyword>
<proteinExistence type="predicted"/>
<gene>
    <name evidence="3" type="ORF">H072_9534</name>
</gene>
<reference evidence="4" key="2">
    <citation type="submission" date="2013-04" db="EMBL/GenBank/DDBJ databases">
        <title>Genomic mechanisms accounting for the adaptation to parasitism in nematode-trapping fungi.</title>
        <authorList>
            <person name="Ahren D.G."/>
        </authorList>
    </citation>
    <scope>NUCLEOTIDE SEQUENCE [LARGE SCALE GENOMIC DNA]</scope>
    <source>
        <strain evidence="4">CBS 200.50</strain>
    </source>
</reference>
<evidence type="ECO:0000313" key="4">
    <source>
        <dbReference type="Proteomes" id="UP000015100"/>
    </source>
</evidence>
<keyword evidence="2" id="KW-0812">Transmembrane</keyword>
<keyword evidence="2" id="KW-1133">Transmembrane helix</keyword>
<evidence type="ECO:0000313" key="3">
    <source>
        <dbReference type="EMBL" id="EPS36921.1"/>
    </source>
</evidence>
<dbReference type="Proteomes" id="UP000015100">
    <property type="component" value="Unassembled WGS sequence"/>
</dbReference>
<dbReference type="OrthoDB" id="5304935at2759"/>
<keyword evidence="4" id="KW-1185">Reference proteome</keyword>
<organism evidence="3 4">
    <name type="scientific">Dactylellina haptotyla (strain CBS 200.50)</name>
    <name type="common">Nematode-trapping fungus</name>
    <name type="synonym">Monacrosporium haptotylum</name>
    <dbReference type="NCBI Taxonomy" id="1284197"/>
    <lineage>
        <taxon>Eukaryota</taxon>
        <taxon>Fungi</taxon>
        <taxon>Dikarya</taxon>
        <taxon>Ascomycota</taxon>
        <taxon>Pezizomycotina</taxon>
        <taxon>Orbiliomycetes</taxon>
        <taxon>Orbiliales</taxon>
        <taxon>Orbiliaceae</taxon>
        <taxon>Dactylellina</taxon>
    </lineage>
</organism>
<feature type="compositionally biased region" description="Basic and acidic residues" evidence="1">
    <location>
        <begin position="266"/>
        <end position="278"/>
    </location>
</feature>
<dbReference type="EMBL" id="AQGS01000814">
    <property type="protein sequence ID" value="EPS36921.1"/>
    <property type="molecule type" value="Genomic_DNA"/>
</dbReference>
<reference evidence="3 4" key="1">
    <citation type="journal article" date="2013" name="PLoS Genet.">
        <title>Genomic mechanisms accounting for the adaptation to parasitism in nematode-trapping fungi.</title>
        <authorList>
            <person name="Meerupati T."/>
            <person name="Andersson K.M."/>
            <person name="Friman E."/>
            <person name="Kumar D."/>
            <person name="Tunlid A."/>
            <person name="Ahren D."/>
        </authorList>
    </citation>
    <scope>NUCLEOTIDE SEQUENCE [LARGE SCALE GENOMIC DNA]</scope>
    <source>
        <strain evidence="3 4">CBS 200.50</strain>
    </source>
</reference>
<protein>
    <submittedName>
        <fullName evidence="3">Uncharacterized protein</fullName>
    </submittedName>
</protein>
<evidence type="ECO:0000256" key="1">
    <source>
        <dbReference type="SAM" id="MobiDB-lite"/>
    </source>
</evidence>
<dbReference type="AlphaFoldDB" id="S8A722"/>
<feature type="transmembrane region" description="Helical" evidence="2">
    <location>
        <begin position="7"/>
        <end position="32"/>
    </location>
</feature>
<evidence type="ECO:0000256" key="2">
    <source>
        <dbReference type="SAM" id="Phobius"/>
    </source>
</evidence>
<name>S8A722_DACHA</name>
<feature type="region of interest" description="Disordered" evidence="1">
    <location>
        <begin position="260"/>
        <end position="286"/>
    </location>
</feature>
<dbReference type="HOGENOM" id="CLU_465413_0_0_1"/>
<sequence length="586" mass="65591">MRDKRVFLDFILAFGFIFSSIPTISAFGIAWIRSTSVRDYGVAEKSVYQWGPDDCLDSDSDIIFSRTNAQTDAKKNARSKEPPRTLDVVKYMMAASWEGATVLQAMGFYAQEGCQYGDLVMVVRFHDTDIFTKPQAVSFNSVLNRIPPVYRSFRPLPVVLEEPSPERREIIQQDFKAAVFENPGLLQPGSVYAPERLNSLGVMRPHTYCDGLVKIVPWNVLALAELSKNRVGAEPDPGTYTVHPYQNVGEALADQIRALSANDQDPDSKKTVAPERKNKGPRKGTSRYRDFAAQPFVCQTLPLVPWVPSEHPVPVIEPNVEATEVANPAPMENVERPRTRERRRRRRPNIRIEANVNNAQPKEVRKEKEPAPKTYETIVKKLKVGTDPSDAPSTIKMSKEEIDRQKMDFAMNSFPIAPGTFGALPDYADMMDMWETKPANSQIQQTQRKKGNFLGRFIAALSDYQAKYGGNNNVFDILRDGYGEIGEEVGVEEQDNEVIPIPSGIDNQVAANIPVEPNTGAGQVRPNIFEVEQIGGQDLAGANDVPNSNRIAPNDQVNAGINRKDSGEIDFELLEDQMEEFDKIWQ</sequence>